<dbReference type="AlphaFoldDB" id="A0A1D4KU16"/>
<evidence type="ECO:0000256" key="6">
    <source>
        <dbReference type="ARBA" id="ARBA00023163"/>
    </source>
</evidence>
<dbReference type="OrthoDB" id="2408991at2"/>
<name>A0A1D4KU16_9STAP</name>
<organism evidence="9 11">
    <name type="scientific">Staphylococcus caeli</name>
    <dbReference type="NCBI Taxonomy" id="2201815"/>
    <lineage>
        <taxon>Bacteria</taxon>
        <taxon>Bacillati</taxon>
        <taxon>Bacillota</taxon>
        <taxon>Bacilli</taxon>
        <taxon>Bacillales</taxon>
        <taxon>Staphylococcaceae</taxon>
        <taxon>Staphylococcus</taxon>
    </lineage>
</organism>
<evidence type="ECO:0000256" key="2">
    <source>
        <dbReference type="ARBA" id="ARBA00023015"/>
    </source>
</evidence>
<dbReference type="InterPro" id="IPR010166">
    <property type="entry name" value="SarA/Rot_dom"/>
</dbReference>
<evidence type="ECO:0000313" key="11">
    <source>
        <dbReference type="Proteomes" id="UP000095768"/>
    </source>
</evidence>
<reference evidence="9 11" key="1">
    <citation type="submission" date="2016-09" db="EMBL/GenBank/DDBJ databases">
        <authorList>
            <consortium name="Pathogen Informatics"/>
        </authorList>
    </citation>
    <scope>NUCLEOTIDE SEQUENCE [LARGE SCALE GENOMIC DNA]</scope>
    <source>
        <strain evidence="9 11">82B</strain>
    </source>
</reference>
<dbReference type="Proteomes" id="UP000095412">
    <property type="component" value="Unassembled WGS sequence"/>
</dbReference>
<dbReference type="EMBL" id="FMPI01000005">
    <property type="protein sequence ID" value="SCS71503.1"/>
    <property type="molecule type" value="Genomic_DNA"/>
</dbReference>
<dbReference type="GO" id="GO:0003677">
    <property type="term" value="F:DNA binding"/>
    <property type="evidence" value="ECO:0007669"/>
    <property type="project" value="UniProtKB-KW"/>
</dbReference>
<keyword evidence="5" id="KW-0010">Activator</keyword>
<sequence length="115" mass="13793">MNTQSFKTLNELIATYQEGKKFFKETKKNYKLNYEEVFILNYIYNCNNNEITAKDIAKYSELQPYYLTKALQKLIKLDYLSKKRSEIDERTVVVYINEAQRVRINEMIETLQKAL</sequence>
<dbReference type="PANTHER" id="PTHR33164">
    <property type="entry name" value="TRANSCRIPTIONAL REGULATOR, MARR FAMILY"/>
    <property type="match status" value="1"/>
</dbReference>
<evidence type="ECO:0000313" key="8">
    <source>
        <dbReference type="EMBL" id="SCS71503.1"/>
    </source>
</evidence>
<dbReference type="GO" id="GO:0006950">
    <property type="term" value="P:response to stress"/>
    <property type="evidence" value="ECO:0007669"/>
    <property type="project" value="TreeGrafter"/>
</dbReference>
<keyword evidence="1" id="KW-0678">Repressor</keyword>
<dbReference type="InterPro" id="IPR036388">
    <property type="entry name" value="WH-like_DNA-bd_sf"/>
</dbReference>
<dbReference type="Proteomes" id="UP000095768">
    <property type="component" value="Unassembled WGS sequence"/>
</dbReference>
<dbReference type="NCBIfam" id="TIGR01889">
    <property type="entry name" value="Staph_reg_Sar"/>
    <property type="match status" value="1"/>
</dbReference>
<feature type="domain" description="Transcriptional regulator SarA/SarZ/Rot-like helix-turn-helix" evidence="7">
    <location>
        <begin position="21"/>
        <end position="107"/>
    </location>
</feature>
<dbReference type="InterPro" id="IPR055166">
    <property type="entry name" value="Transc_reg_Sar_Rot_HTH"/>
</dbReference>
<dbReference type="GO" id="GO:0003700">
    <property type="term" value="F:DNA-binding transcription factor activity"/>
    <property type="evidence" value="ECO:0007669"/>
    <property type="project" value="InterPro"/>
</dbReference>
<reference evidence="8 10" key="2">
    <citation type="submission" date="2016-09" db="EMBL/GenBank/DDBJ databases">
        <authorList>
            <consortium name="Pathogen Informatics"/>
            <person name="Sun Q."/>
            <person name="Inoue M."/>
        </authorList>
    </citation>
    <scope>NUCLEOTIDE SEQUENCE [LARGE SCALE GENOMIC DNA]</scope>
    <source>
        <strain evidence="8 10">82C</strain>
    </source>
</reference>
<evidence type="ECO:0000256" key="5">
    <source>
        <dbReference type="ARBA" id="ARBA00023159"/>
    </source>
</evidence>
<accession>A0A1D4KU16</accession>
<keyword evidence="10" id="KW-1185">Reference proteome</keyword>
<dbReference type="InterPro" id="IPR039422">
    <property type="entry name" value="MarR/SlyA-like"/>
</dbReference>
<dbReference type="SUPFAM" id="SSF46785">
    <property type="entry name" value="Winged helix' DNA-binding domain"/>
    <property type="match status" value="1"/>
</dbReference>
<evidence type="ECO:0000256" key="1">
    <source>
        <dbReference type="ARBA" id="ARBA00022491"/>
    </source>
</evidence>
<keyword evidence="4" id="KW-0238">DNA-binding</keyword>
<proteinExistence type="predicted"/>
<dbReference type="EMBL" id="FMPG01000003">
    <property type="protein sequence ID" value="SCS77303.1"/>
    <property type="molecule type" value="Genomic_DNA"/>
</dbReference>
<dbReference type="PANTHER" id="PTHR33164:SF56">
    <property type="entry name" value="HTH-TYPE TRANSCRIPTIONAL REGULATOR MHQR"/>
    <property type="match status" value="1"/>
</dbReference>
<evidence type="ECO:0000313" key="9">
    <source>
        <dbReference type="EMBL" id="SCS77303.1"/>
    </source>
</evidence>
<dbReference type="InterPro" id="IPR036390">
    <property type="entry name" value="WH_DNA-bd_sf"/>
</dbReference>
<dbReference type="Gene3D" id="1.10.10.10">
    <property type="entry name" value="Winged helix-like DNA-binding domain superfamily/Winged helix DNA-binding domain"/>
    <property type="match status" value="1"/>
</dbReference>
<evidence type="ECO:0000256" key="4">
    <source>
        <dbReference type="ARBA" id="ARBA00023125"/>
    </source>
</evidence>
<keyword evidence="6" id="KW-0804">Transcription</keyword>
<evidence type="ECO:0000259" key="7">
    <source>
        <dbReference type="Pfam" id="PF22381"/>
    </source>
</evidence>
<protein>
    <submittedName>
        <fullName evidence="9">Accessory regulator R</fullName>
    </submittedName>
</protein>
<gene>
    <name evidence="9" type="primary">sarR</name>
    <name evidence="9" type="ORF">SAMEA2297795_01111</name>
    <name evidence="8" type="ORF">SAMEA2297796_00992</name>
</gene>
<dbReference type="Pfam" id="PF22381">
    <property type="entry name" value="Staph_reg_Sar_Rot"/>
    <property type="match status" value="1"/>
</dbReference>
<evidence type="ECO:0000313" key="10">
    <source>
        <dbReference type="Proteomes" id="UP000095412"/>
    </source>
</evidence>
<dbReference type="RefSeq" id="WP_069995204.1">
    <property type="nucleotide sequence ID" value="NZ_FMPG01000003.1"/>
</dbReference>
<evidence type="ECO:0000256" key="3">
    <source>
        <dbReference type="ARBA" id="ARBA00023026"/>
    </source>
</evidence>
<keyword evidence="3" id="KW-0843">Virulence</keyword>
<keyword evidence="2" id="KW-0805">Transcription regulation</keyword>